<accession>A0A146KGM9</accession>
<organism evidence="1">
    <name type="scientific">Trepomonas sp. PC1</name>
    <dbReference type="NCBI Taxonomy" id="1076344"/>
    <lineage>
        <taxon>Eukaryota</taxon>
        <taxon>Metamonada</taxon>
        <taxon>Diplomonadida</taxon>
        <taxon>Hexamitidae</taxon>
        <taxon>Hexamitinae</taxon>
        <taxon>Trepomonas</taxon>
    </lineage>
</organism>
<dbReference type="EMBL" id="GDID01001811">
    <property type="protein sequence ID" value="JAP94795.1"/>
    <property type="molecule type" value="Transcribed_RNA"/>
</dbReference>
<proteinExistence type="predicted"/>
<feature type="non-terminal residue" evidence="1">
    <location>
        <position position="1"/>
    </location>
</feature>
<evidence type="ECO:0000313" key="1">
    <source>
        <dbReference type="EMBL" id="JAP94795.1"/>
    </source>
</evidence>
<reference evidence="1" key="1">
    <citation type="submission" date="2015-07" db="EMBL/GenBank/DDBJ databases">
        <title>Adaptation to a free-living lifestyle via gene acquisitions in the diplomonad Trepomonas sp. PC1.</title>
        <authorList>
            <person name="Xu F."/>
            <person name="Jerlstrom-Hultqvist J."/>
            <person name="Kolisko M."/>
            <person name="Simpson A.G.B."/>
            <person name="Roger A.J."/>
            <person name="Svard S.G."/>
            <person name="Andersson J.O."/>
        </authorList>
    </citation>
    <scope>NUCLEOTIDE SEQUENCE</scope>
    <source>
        <strain evidence="1">PC1</strain>
    </source>
</reference>
<protein>
    <submittedName>
        <fullName evidence="1">Uncharacterized protein</fullName>
    </submittedName>
</protein>
<sequence length="1547" mass="180682">RIFQFGFCPSVYDYVNNQLRPGYILLASQDLFKDDEEDPQSFTYVTRHKQLKFSEQPKKKGDQELDECFWQFESYSQPNSYKRVNYASMVLQLIELYFNSRPDMIRNQTRQSIDESFSDYFSSRLDALMLPKEYVAQPNSCYQEIKGQLAKANQSAKNVITKFFERLQSNYDRFSPASDIIRNAFKSFQYRILPSNFFCIKAISSFYNDRMLTNTDLIVLNHNLRSPEVILEMLNEQSVQKDDFNYPMIGKDIEVDVAVLKKDQVLQKLQTFQKSYKQMPDDMYQLHKIQHDELFDKGVYEQNPFHVPTTFQETRQLANSVLNRGKYFTIPFGSEANRQADVFEEQDDLQSELTTILERQRANQSIIKSQYIKWSGPTGAEAQVCHIEEEQLCFGLFRLRANCLMKIFINWIAVYMPSLLKFFDCNLSTTAMDANPDLNQAYLYRNKKETELQQRPNNYFFNGEYQNALEIEEEDEDEPNFLYCFSQDFDIAIHNIAEIYQSYSTIASSDEILQQCKVQNIQDFWQKNCYAPIQQWPFGADCFSSLPPPPHIPAILQYFITQIYSTGDILDEMYKNPIVTIPIIARTLQHQVALAKHAEQRSAAVWRILYPDAYYRSIDHATVFLNIVEKKFMQPKQLLHDLQRRIQDYEQANNPNLSVDSQIDFCLPRIFDTVNFKQYFFQLQQQGVVTEFTNKMKTNYWERLAVSQQMFPMSKLMIPFKFNPQAATQSLQFLADDLEMTMEQKEISSNSFKKLIANIFSADDEQYDQETTKSILEKVQHDPIFDQILQIYPNMNLSLILPTHILRQYIDETKVELINGKYKIEEVQAPKDLLFIEDLMYDIINSDKLESDYSQSIYKETTASQLTEMLRSLKFDNGDASKFIKTKLETAIQQNKQLPSLFTESDGKQVQKEVQQFHTRYRQLSMPCVTDRSIYLIRSCVIGEKLAPDTLLKMVKNELTSEELKQIFEDKINTQKMQILEQFVKNSAVSKSQAQQLLPQLQVEIAKKQLFDEVIIPILQNSEHKIRYFDNELYVLSRLIAIACYRLEYCIRIIENLSDNLRQAAVYGTRAIQPIPLSFQNQVNFGCSLFGNNLVQVLEEQQMRPVSKTMHDTIPLNVSQRILNGHQPYAALINTADLPINSCICGCITCPFCGGIGAGLNGTLSGSMNPRVAYSQMAELEHQLANGYFKTAEQTEFNFDQIVMHDARQLKQADLLEQINTFVLQNNSISLLYKLNSVIPKMENETHLYNIYADDRKKRSTFSKSHETSRTEEDDSNISIQQKLSQLTQKSRCEKLFVHNCGYRLQDTTLISPPPDIYTFNHYTQKAKENAFVRDYMMASNFQILKELTNDPFLDAQQMFETDQMVFDDPVESLLQYENLYENLESFLKPGFTFEKHDLTIEKLDCDIKQLYNLLMMQQPTNPKDDYISDQVYSLFGTKGYPFLSLKKIFVQVQKKIDSIVQKMTSQHFDLIQLKYFRSSKCTMQHNLTSSLVMFNMWQNYQQQDVQAIQFTGSLNQNLKDLKESIYLVETYKGFVNLQQIQFDKKQ</sequence>
<name>A0A146KGM9_9EUKA</name>
<gene>
    <name evidence="1" type="ORF">TPC1_12427</name>
</gene>